<organism evidence="2 3">
    <name type="scientific">Oryzias melastigma</name>
    <name type="common">Marine medaka</name>
    <dbReference type="NCBI Taxonomy" id="30732"/>
    <lineage>
        <taxon>Eukaryota</taxon>
        <taxon>Metazoa</taxon>
        <taxon>Chordata</taxon>
        <taxon>Craniata</taxon>
        <taxon>Vertebrata</taxon>
        <taxon>Euteleostomi</taxon>
        <taxon>Actinopterygii</taxon>
        <taxon>Neopterygii</taxon>
        <taxon>Teleostei</taxon>
        <taxon>Neoteleostei</taxon>
        <taxon>Acanthomorphata</taxon>
        <taxon>Ovalentaria</taxon>
        <taxon>Atherinomorphae</taxon>
        <taxon>Beloniformes</taxon>
        <taxon>Adrianichthyidae</taxon>
        <taxon>Oryziinae</taxon>
        <taxon>Oryzias</taxon>
    </lineage>
</organism>
<reference evidence="2" key="1">
    <citation type="journal article" name="BMC Genomics">
        <title>Long-read sequencing and de novo genome assembly of marine medaka (Oryzias melastigma).</title>
        <authorList>
            <person name="Liang P."/>
            <person name="Saqib H.S.A."/>
            <person name="Ni X."/>
            <person name="Shen Y."/>
        </authorList>
    </citation>
    <scope>NUCLEOTIDE SEQUENCE</scope>
    <source>
        <strain evidence="2">Bigg-433</strain>
    </source>
</reference>
<keyword evidence="1" id="KW-0812">Transmembrane</keyword>
<dbReference type="AlphaFoldDB" id="A0A834F216"/>
<evidence type="ECO:0000256" key="1">
    <source>
        <dbReference type="SAM" id="Phobius"/>
    </source>
</evidence>
<feature type="transmembrane region" description="Helical" evidence="1">
    <location>
        <begin position="21"/>
        <end position="42"/>
    </location>
</feature>
<comment type="caution">
    <text evidence="2">The sequence shown here is derived from an EMBL/GenBank/DDBJ whole genome shotgun (WGS) entry which is preliminary data.</text>
</comment>
<name>A0A834F216_ORYME</name>
<dbReference type="Proteomes" id="UP000646548">
    <property type="component" value="Unassembled WGS sequence"/>
</dbReference>
<accession>A0A834F216</accession>
<dbReference type="EMBL" id="WKFB01000780">
    <property type="protein sequence ID" value="KAF6717991.1"/>
    <property type="molecule type" value="Genomic_DNA"/>
</dbReference>
<evidence type="ECO:0000313" key="2">
    <source>
        <dbReference type="EMBL" id="KAF6717991.1"/>
    </source>
</evidence>
<keyword evidence="1" id="KW-0472">Membrane</keyword>
<protein>
    <submittedName>
        <fullName evidence="2">Uncharacterized protein</fullName>
    </submittedName>
</protein>
<evidence type="ECO:0000313" key="3">
    <source>
        <dbReference type="Proteomes" id="UP000646548"/>
    </source>
</evidence>
<keyword evidence="1" id="KW-1133">Transmembrane helix</keyword>
<gene>
    <name evidence="2" type="ORF">FQA47_010628</name>
</gene>
<sequence>MEAGMYLHPKSVQRMFSTLSPVVVGHVMMVMMMVSARGWVFAGKAFLFDVMFCPSHEFSMQAGRSVRSS</sequence>
<proteinExistence type="predicted"/>